<evidence type="ECO:0000259" key="2">
    <source>
        <dbReference type="Pfam" id="PF00535"/>
    </source>
</evidence>
<feature type="transmembrane region" description="Helical" evidence="1">
    <location>
        <begin position="273"/>
        <end position="297"/>
    </location>
</feature>
<dbReference type="GO" id="GO:0016757">
    <property type="term" value="F:glycosyltransferase activity"/>
    <property type="evidence" value="ECO:0007669"/>
    <property type="project" value="UniProtKB-KW"/>
</dbReference>
<dbReference type="InterPro" id="IPR050834">
    <property type="entry name" value="Glycosyltransf_2"/>
</dbReference>
<keyword evidence="4" id="KW-1185">Reference proteome</keyword>
<accession>A0ABS5KFX9</accession>
<feature type="transmembrane region" description="Helical" evidence="1">
    <location>
        <begin position="6"/>
        <end position="24"/>
    </location>
</feature>
<dbReference type="EMBL" id="JAGUCN010000039">
    <property type="protein sequence ID" value="MBS2213905.1"/>
    <property type="molecule type" value="Genomic_DNA"/>
</dbReference>
<comment type="caution">
    <text evidence="3">The sequence shown here is derived from an EMBL/GenBank/DDBJ whole genome shotgun (WGS) entry which is preliminary data.</text>
</comment>
<feature type="domain" description="Glycosyltransferase 2-like" evidence="2">
    <location>
        <begin position="43"/>
        <end position="166"/>
    </location>
</feature>
<feature type="transmembrane region" description="Helical" evidence="1">
    <location>
        <begin position="331"/>
        <end position="355"/>
    </location>
</feature>
<protein>
    <submittedName>
        <fullName evidence="3">Glycosyltransferase</fullName>
        <ecNumber evidence="3">2.4.-.-</ecNumber>
    </submittedName>
</protein>
<proteinExistence type="predicted"/>
<dbReference type="Gene3D" id="3.90.550.10">
    <property type="entry name" value="Spore Coat Polysaccharide Biosynthesis Protein SpsA, Chain A"/>
    <property type="match status" value="1"/>
</dbReference>
<evidence type="ECO:0000313" key="4">
    <source>
        <dbReference type="Proteomes" id="UP000721861"/>
    </source>
</evidence>
<dbReference type="Pfam" id="PF00535">
    <property type="entry name" value="Glycos_transf_2"/>
    <property type="match status" value="1"/>
</dbReference>
<evidence type="ECO:0000256" key="1">
    <source>
        <dbReference type="SAM" id="Phobius"/>
    </source>
</evidence>
<dbReference type="Proteomes" id="UP000721861">
    <property type="component" value="Unassembled WGS sequence"/>
</dbReference>
<dbReference type="EC" id="2.4.-.-" evidence="3"/>
<dbReference type="RefSeq" id="WP_212231755.1">
    <property type="nucleotide sequence ID" value="NZ_JAGUCN010000039.1"/>
</dbReference>
<dbReference type="PANTHER" id="PTHR43685">
    <property type="entry name" value="GLYCOSYLTRANSFERASE"/>
    <property type="match status" value="1"/>
</dbReference>
<organism evidence="3 4">
    <name type="scientific">Carboxylicivirga mesophila</name>
    <dbReference type="NCBI Taxonomy" id="1166478"/>
    <lineage>
        <taxon>Bacteria</taxon>
        <taxon>Pseudomonadati</taxon>
        <taxon>Bacteroidota</taxon>
        <taxon>Bacteroidia</taxon>
        <taxon>Marinilabiliales</taxon>
        <taxon>Marinilabiliaceae</taxon>
        <taxon>Carboxylicivirga</taxon>
    </lineage>
</organism>
<dbReference type="PANTHER" id="PTHR43685:SF2">
    <property type="entry name" value="GLYCOSYLTRANSFERASE 2-LIKE DOMAIN-CONTAINING PROTEIN"/>
    <property type="match status" value="1"/>
</dbReference>
<sequence length="365" mass="41466">MTVVFLILLLPLMAYSVQIVSWYLQWLKTNDFSTNSVSDTGLSLIIPFKDEAVNLPALIASLKQQSHENWELILVNDHSKDNSTSLLTDLLADFKVEYRLIDSTQEGKKAALLEGVRAAQYTIIVTTDADCTFHKEWLTTLASYHATQKPDLLIGPVSIKKNRGFLQRFQQVDFTALQLSGAGAALQQQAIMCNGANLLCSKENYLQAHLIPQVASGDDMFLLEWMKSHKKAIHYIKSPQAMVETAPLKGLHAFLQQRARWAAKAPHYKDKHIILSGFLVALVNLMLFVSLVGSFFYPDFLKLLSLFLSFKCLVDYLLLKAGGNMYKLRITLFEVIFWQMFYPFYVITVLLYSIIVPIKWKSRTL</sequence>
<reference evidence="3 4" key="1">
    <citation type="journal article" date="2014" name="Int. J. Syst. Evol. Microbiol.">
        <title>Carboxylicivirga gen. nov. in the family Marinilabiliaceae with two novel species, Carboxylicivirga mesophila sp. nov. and Carboxylicivirga taeanensis sp. nov., and reclassification of Cytophaga fermentans as Saccharicrinis fermentans gen. nov., comb. nov.</title>
        <authorList>
            <person name="Yang S.H."/>
            <person name="Seo H.S."/>
            <person name="Woo J.H."/>
            <person name="Oh H.M."/>
            <person name="Jang H."/>
            <person name="Lee J.H."/>
            <person name="Kim S.J."/>
            <person name="Kwon K.K."/>
        </authorList>
    </citation>
    <scope>NUCLEOTIDE SEQUENCE [LARGE SCALE GENOMIC DNA]</scope>
    <source>
        <strain evidence="3 4">JCM 18290</strain>
    </source>
</reference>
<keyword evidence="1" id="KW-0472">Membrane</keyword>
<keyword evidence="1" id="KW-0812">Transmembrane</keyword>
<keyword evidence="1" id="KW-1133">Transmembrane helix</keyword>
<name>A0ABS5KFX9_9BACT</name>
<keyword evidence="3" id="KW-0808">Transferase</keyword>
<dbReference type="InterPro" id="IPR001173">
    <property type="entry name" value="Glyco_trans_2-like"/>
</dbReference>
<dbReference type="SUPFAM" id="SSF53448">
    <property type="entry name" value="Nucleotide-diphospho-sugar transferases"/>
    <property type="match status" value="1"/>
</dbReference>
<evidence type="ECO:0000313" key="3">
    <source>
        <dbReference type="EMBL" id="MBS2213905.1"/>
    </source>
</evidence>
<dbReference type="InterPro" id="IPR029044">
    <property type="entry name" value="Nucleotide-diphossugar_trans"/>
</dbReference>
<gene>
    <name evidence="3" type="ORF">KEM09_21030</name>
</gene>
<keyword evidence="3" id="KW-0328">Glycosyltransferase</keyword>